<evidence type="ECO:0000313" key="2">
    <source>
        <dbReference type="Ensembl" id="ENSMMOP00000028077.1"/>
    </source>
</evidence>
<dbReference type="SUPFAM" id="SSF56436">
    <property type="entry name" value="C-type lectin-like"/>
    <property type="match status" value="1"/>
</dbReference>
<dbReference type="Ensembl" id="ENSMMOT00000028553.1">
    <property type="protein sequence ID" value="ENSMMOP00000028077.1"/>
    <property type="gene ID" value="ENSMMOG00000021212.1"/>
</dbReference>
<dbReference type="STRING" id="94237.ENSMMOP00000028077"/>
<proteinExistence type="predicted"/>
<evidence type="ECO:0000313" key="3">
    <source>
        <dbReference type="Proteomes" id="UP000261620"/>
    </source>
</evidence>
<name>A0A3Q4BZI3_MOLML</name>
<dbReference type="Pfam" id="PF00059">
    <property type="entry name" value="Lectin_C"/>
    <property type="match status" value="1"/>
</dbReference>
<dbReference type="PANTHER" id="PTHR45784:SF5">
    <property type="entry name" value="C-TYPE LECTIN DOMAIN FAMILY 20 MEMBER A-RELATED"/>
    <property type="match status" value="1"/>
</dbReference>
<dbReference type="Gene3D" id="3.10.100.10">
    <property type="entry name" value="Mannose-Binding Protein A, subunit A"/>
    <property type="match status" value="1"/>
</dbReference>
<feature type="domain" description="C-type lectin" evidence="1">
    <location>
        <begin position="64"/>
        <end position="169"/>
    </location>
</feature>
<protein>
    <recommendedName>
        <fullName evidence="1">C-type lectin domain-containing protein</fullName>
    </recommendedName>
</protein>
<dbReference type="PANTHER" id="PTHR45784">
    <property type="entry name" value="C-TYPE LECTIN DOMAIN FAMILY 20 MEMBER A-RELATED"/>
    <property type="match status" value="1"/>
</dbReference>
<reference evidence="2" key="2">
    <citation type="submission" date="2025-09" db="UniProtKB">
        <authorList>
            <consortium name="Ensembl"/>
        </authorList>
    </citation>
    <scope>IDENTIFICATION</scope>
</reference>
<evidence type="ECO:0000259" key="1">
    <source>
        <dbReference type="PROSITE" id="PS50041"/>
    </source>
</evidence>
<dbReference type="PROSITE" id="PS50041">
    <property type="entry name" value="C_TYPE_LECTIN_2"/>
    <property type="match status" value="1"/>
</dbReference>
<dbReference type="Proteomes" id="UP000261620">
    <property type="component" value="Unplaced"/>
</dbReference>
<sequence>MAHSDSRLRTTSWIWLNFLRRWELKTIFTGSSARRSEQTLTIRLGLPGLSGFLPRHLIQLTTRYILVKTEMTWEQAKAHCRSSYTDLVSVRNSTENALVSSLVSQKTWIGLHRKNWDYWSDQSPVTFTNWSSNQPDKRGNSMELCAVVNTTTGTWSVVDCSSKHYFICENVKFRN</sequence>
<dbReference type="InterPro" id="IPR016186">
    <property type="entry name" value="C-type_lectin-like/link_sf"/>
</dbReference>
<dbReference type="InterPro" id="IPR001304">
    <property type="entry name" value="C-type_lectin-like"/>
</dbReference>
<accession>A0A3Q4BZI3</accession>
<keyword evidence="3" id="KW-1185">Reference proteome</keyword>
<dbReference type="OMA" id="YFICENV"/>
<dbReference type="SMART" id="SM00034">
    <property type="entry name" value="CLECT"/>
    <property type="match status" value="1"/>
</dbReference>
<dbReference type="InterPro" id="IPR016187">
    <property type="entry name" value="CTDL_fold"/>
</dbReference>
<dbReference type="AlphaFoldDB" id="A0A3Q4BZI3"/>
<organism evidence="2 3">
    <name type="scientific">Mola mola</name>
    <name type="common">Ocean sunfish</name>
    <name type="synonym">Tetraodon mola</name>
    <dbReference type="NCBI Taxonomy" id="94237"/>
    <lineage>
        <taxon>Eukaryota</taxon>
        <taxon>Metazoa</taxon>
        <taxon>Chordata</taxon>
        <taxon>Craniata</taxon>
        <taxon>Vertebrata</taxon>
        <taxon>Euteleostomi</taxon>
        <taxon>Actinopterygii</taxon>
        <taxon>Neopterygii</taxon>
        <taxon>Teleostei</taxon>
        <taxon>Neoteleostei</taxon>
        <taxon>Acanthomorphata</taxon>
        <taxon>Eupercaria</taxon>
        <taxon>Tetraodontiformes</taxon>
        <taxon>Molidae</taxon>
        <taxon>Mola</taxon>
    </lineage>
</organism>
<reference evidence="2" key="1">
    <citation type="submission" date="2025-08" db="UniProtKB">
        <authorList>
            <consortium name="Ensembl"/>
        </authorList>
    </citation>
    <scope>IDENTIFICATION</scope>
</reference>